<dbReference type="OrthoDB" id="30990at10239"/>
<dbReference type="EMBL" id="KT387800">
    <property type="protein sequence ID" value="AMB21589.1"/>
    <property type="molecule type" value="Genomic_DNA"/>
</dbReference>
<proteinExistence type="predicted"/>
<dbReference type="Gene3D" id="3.40.50.720">
    <property type="entry name" value="NAD(P)-binding Rossmann-like Domain"/>
    <property type="match status" value="1"/>
</dbReference>
<dbReference type="KEGG" id="vg:14011409"/>
<gene>
    <name evidence="1" type="ORF">CyHV2_ORF20</name>
</gene>
<evidence type="ECO:0000313" key="7">
    <source>
        <dbReference type="Proteomes" id="UP000142765"/>
    </source>
</evidence>
<dbReference type="Proteomes" id="UP000101183">
    <property type="component" value="Segment"/>
</dbReference>
<evidence type="ECO:0000313" key="6">
    <source>
        <dbReference type="Proteomes" id="UP000126788"/>
    </source>
</evidence>
<dbReference type="GeneID" id="14011409"/>
<reference evidence="3 7" key="3">
    <citation type="submission" date="2015-08" db="EMBL/GenBank/DDBJ databases">
        <authorList>
            <person name="Babu N.S."/>
            <person name="Beckwith C.J."/>
            <person name="Beseler K.G."/>
            <person name="Brison A."/>
            <person name="Carone J.V."/>
            <person name="Caskin T.P."/>
            <person name="Diamond M."/>
            <person name="Durham M.E."/>
            <person name="Foxe J.M."/>
            <person name="Go M."/>
            <person name="Henderson B.A."/>
            <person name="Jones I.B."/>
            <person name="McGettigan J.A."/>
            <person name="Micheletti S.J."/>
            <person name="Nasrallah M.E."/>
            <person name="Ortiz D."/>
            <person name="Piller C.R."/>
            <person name="Privatt S.R."/>
            <person name="Schneider S.L."/>
            <person name="Sharp S."/>
            <person name="Smith T.C."/>
            <person name="Stanton J.D."/>
            <person name="Ullery H.E."/>
            <person name="Wilson R.J."/>
            <person name="Serrano M.G."/>
            <person name="Buck G."/>
            <person name="Lee V."/>
            <person name="Wang Y."/>
            <person name="Carvalho R."/>
            <person name="Voegtly L."/>
            <person name="Shi R."/>
            <person name="Duckworth R."/>
            <person name="Johnson A."/>
            <person name="Loviza R."/>
            <person name="Walstead R."/>
            <person name="Shah Z."/>
            <person name="Kiflezghi M."/>
            <person name="Wade K."/>
            <person name="Ball S.L."/>
            <person name="Bradley K.W."/>
            <person name="Asai D.J."/>
            <person name="Bowman C.A."/>
            <person name="Russell D.A."/>
            <person name="Pope W.H."/>
            <person name="Jacobs-Sera D."/>
            <person name="Hendrix R.W."/>
            <person name="Hatfull G.F."/>
        </authorList>
    </citation>
    <scope>NUCLEOTIDE SEQUENCE [LARGE SCALE GENOMIC DNA]</scope>
    <source>
        <strain evidence="3">SY</strain>
    </source>
</reference>
<dbReference type="EMBL" id="JQ815364">
    <property type="protein sequence ID" value="AFJ20461.1"/>
    <property type="molecule type" value="Genomic_DNA"/>
</dbReference>
<dbReference type="Proteomes" id="UP000142765">
    <property type="component" value="Segment"/>
</dbReference>
<evidence type="ECO:0000313" key="1">
    <source>
        <dbReference type="EMBL" id="AFJ20461.1"/>
    </source>
</evidence>
<dbReference type="EMBL" id="KM200722">
    <property type="protein sequence ID" value="AKC01970.1"/>
    <property type="molecule type" value="Genomic_DNA"/>
</dbReference>
<reference evidence="2" key="2">
    <citation type="journal article" date="2015" name="Can. J. Microbiol.">
        <title>Characterization and Prevalence of A New Fatal Genotype CyHV-2 in Mainland China.</title>
        <authorList>
            <person name="Li L."/>
            <person name="Luo Y."/>
            <person name="Gao Z."/>
            <person name="Huang J."/>
            <person name="Zheng X."/>
            <person name="Nie H."/>
            <person name="Zhang J."/>
            <person name="Lin L."/>
            <person name="Yuan J."/>
        </authorList>
    </citation>
    <scope>NUCLEOTIDE SEQUENCE [LARGE SCALE GENOMIC DNA]</scope>
    <source>
        <strain evidence="2">SY-C1</strain>
    </source>
</reference>
<evidence type="ECO:0000313" key="5">
    <source>
        <dbReference type="Proteomes" id="UP000101183"/>
    </source>
</evidence>
<dbReference type="RefSeq" id="YP_007003839.1">
    <property type="nucleotide sequence ID" value="NC_019495.1"/>
</dbReference>
<reference evidence="1 5" key="1">
    <citation type="journal article" date="2013" name="J. Virol.">
        <title>Comparative genomics of carp herpesviruses.</title>
        <authorList>
            <person name="Davison A.J."/>
            <person name="Kurobe T."/>
            <person name="Gatherer D."/>
            <person name="Cunningham C."/>
            <person name="Korf I."/>
            <person name="Fukuda H."/>
            <person name="Hedrick R.P."/>
            <person name="Waltzek T.B."/>
        </authorList>
    </citation>
    <scope>NUCLEOTIDE SEQUENCE [LARGE SCALE GENOMIC DNA]</scope>
    <source>
        <strain evidence="1">ST-J1</strain>
    </source>
</reference>
<keyword evidence="5" id="KW-1185">Reference proteome</keyword>
<dbReference type="Proteomes" id="UP000126788">
    <property type="component" value="Genome"/>
</dbReference>
<accession>K7PBN3</accession>
<evidence type="ECO:0000313" key="2">
    <source>
        <dbReference type="EMBL" id="AKC01970.1"/>
    </source>
</evidence>
<protein>
    <submittedName>
        <fullName evidence="1 3">ORF20</fullName>
    </submittedName>
</protein>
<reference evidence="4" key="4">
    <citation type="submission" date="2019-10" db="EMBL/GenBank/DDBJ databases">
        <title>The complete genome of Cyprinid herpesvirus 2, a new strain isolated from Allogynogenetic crucian carp.</title>
        <authorList>
            <person name="Jiang Y."/>
            <person name="Wang H."/>
            <person name="Lu L."/>
        </authorList>
    </citation>
    <scope>NUCLEOTIDE SEQUENCE</scope>
    <source>
        <strain evidence="4">YC-01</strain>
    </source>
</reference>
<evidence type="ECO:0000313" key="3">
    <source>
        <dbReference type="EMBL" id="AMB21589.1"/>
    </source>
</evidence>
<sequence>MNAHTSNVIAIIGGSGVVGACALAAFELNAAPDSVSSRVKILDVREPSAEIQARLGFVEYVYCDVTDLESLTTKLMGCTAVVLCASVAQNYPPIWRRLKQDAVDEYRDYCAAFDRTALCNALKAADTAKVARFIYVGPHRTELTYEKTIPIERINVESEDELAGIVLKISKLNLDEPFWSLARTCFNIKFVVWLETGRIWGPQDLPGAEYWGELARMDVAPKDIITEDATRGMSFSTKVGNSIARACTSPDTGLMLIYTTHEQSRWARWHELLRQAPMSVSADDPCIEDVIWAYPTTSGPVDLVKIDGTWWPVYVKSSKIDRVDSISTAHSDCTVKAYTRMNILGLCQSIDFCEFEDC</sequence>
<name>K7PBN3_CYHV2</name>
<dbReference type="InterPro" id="IPR036291">
    <property type="entry name" value="NAD(P)-bd_dom_sf"/>
</dbReference>
<dbReference type="SUPFAM" id="SSF51735">
    <property type="entry name" value="NAD(P)-binding Rossmann-fold domains"/>
    <property type="match status" value="1"/>
</dbReference>
<organism evidence="1 5">
    <name type="scientific">Cyprinid herpesvirus 2</name>
    <name type="common">CyHV-2</name>
    <dbReference type="NCBI Taxonomy" id="317878"/>
    <lineage>
        <taxon>Viruses</taxon>
        <taxon>Duplodnaviria</taxon>
        <taxon>Heunggongvirae</taxon>
        <taxon>Peploviricota</taxon>
        <taxon>Herviviricetes</taxon>
        <taxon>Herpesvirales</taxon>
        <taxon>Alloherpesviridae</taxon>
        <taxon>Cyvirus</taxon>
        <taxon>Cyvirus cyprinidallo2</taxon>
    </lineage>
</organism>
<dbReference type="EMBL" id="MN593216">
    <property type="protein sequence ID" value="QIV66835.1"/>
    <property type="molecule type" value="Genomic_DNA"/>
</dbReference>
<reference evidence="6" key="5">
    <citation type="journal article" date="2022" name="Can. J. Microbiol.">
        <title>Characterization and Prevalence of A New Fatal Genotype CyHV-2 in Mainland China.</title>
        <authorList>
            <person name="Li L."/>
            <person name="Luo Y."/>
            <person name="Gao Z."/>
            <person name="Huang J."/>
            <person name="Zheng X."/>
            <person name="Nie H."/>
            <person name="Zhang J."/>
            <person name="Lin L."/>
            <person name="Yuan J."/>
        </authorList>
    </citation>
    <scope>NUCLEOTIDE SEQUENCE [LARGE SCALE GENOMIC DNA]</scope>
</reference>
<evidence type="ECO:0000313" key="4">
    <source>
        <dbReference type="EMBL" id="QIV66835.1"/>
    </source>
</evidence>